<dbReference type="Pfam" id="PF12728">
    <property type="entry name" value="HTH_17"/>
    <property type="match status" value="1"/>
</dbReference>
<comment type="caution">
    <text evidence="2">The sequence shown here is derived from an EMBL/GenBank/DDBJ whole genome shotgun (WGS) entry which is preliminary data.</text>
</comment>
<sequence>MVRNALPARLWSHQEAAEFLGLTPATLHQINYRGTGPRSYKVGRLRKYDPADIAAWLNQRASQPSAA</sequence>
<dbReference type="AlphaFoldDB" id="A0A3N4RUR4"/>
<protein>
    <submittedName>
        <fullName evidence="2">Helix-turn-helix protein</fullName>
    </submittedName>
</protein>
<gene>
    <name evidence="2" type="ORF">EDD38_3117</name>
</gene>
<dbReference type="EMBL" id="RKQG01000001">
    <property type="protein sequence ID" value="RPE34781.1"/>
    <property type="molecule type" value="Genomic_DNA"/>
</dbReference>
<dbReference type="InterPro" id="IPR041657">
    <property type="entry name" value="HTH_17"/>
</dbReference>
<dbReference type="Proteomes" id="UP000266906">
    <property type="component" value="Unassembled WGS sequence"/>
</dbReference>
<organism evidence="2 3">
    <name type="scientific">Kitasatospora cineracea</name>
    <dbReference type="NCBI Taxonomy" id="88074"/>
    <lineage>
        <taxon>Bacteria</taxon>
        <taxon>Bacillati</taxon>
        <taxon>Actinomycetota</taxon>
        <taxon>Actinomycetes</taxon>
        <taxon>Kitasatosporales</taxon>
        <taxon>Streptomycetaceae</taxon>
        <taxon>Kitasatospora</taxon>
    </lineage>
</organism>
<accession>A0A3N4RUR4</accession>
<evidence type="ECO:0000313" key="3">
    <source>
        <dbReference type="Proteomes" id="UP000266906"/>
    </source>
</evidence>
<dbReference type="SUPFAM" id="SSF46955">
    <property type="entry name" value="Putative DNA-binding domain"/>
    <property type="match status" value="1"/>
</dbReference>
<proteinExistence type="predicted"/>
<evidence type="ECO:0000313" key="2">
    <source>
        <dbReference type="EMBL" id="RPE34781.1"/>
    </source>
</evidence>
<dbReference type="InterPro" id="IPR009061">
    <property type="entry name" value="DNA-bd_dom_put_sf"/>
</dbReference>
<keyword evidence="3" id="KW-1185">Reference proteome</keyword>
<reference evidence="2 3" key="1">
    <citation type="submission" date="2018-11" db="EMBL/GenBank/DDBJ databases">
        <title>Sequencing the genomes of 1000 actinobacteria strains.</title>
        <authorList>
            <person name="Klenk H.-P."/>
        </authorList>
    </citation>
    <scope>NUCLEOTIDE SEQUENCE [LARGE SCALE GENOMIC DNA]</scope>
    <source>
        <strain evidence="2 3">DSM 44781</strain>
    </source>
</reference>
<dbReference type="RefSeq" id="WP_123818442.1">
    <property type="nucleotide sequence ID" value="NZ_RKQG01000001.1"/>
</dbReference>
<name>A0A3N4RUR4_9ACTN</name>
<evidence type="ECO:0000259" key="1">
    <source>
        <dbReference type="Pfam" id="PF12728"/>
    </source>
</evidence>
<dbReference type="InterPro" id="IPR036388">
    <property type="entry name" value="WH-like_DNA-bd_sf"/>
</dbReference>
<dbReference type="Gene3D" id="1.10.10.10">
    <property type="entry name" value="Winged helix-like DNA-binding domain superfamily/Winged helix DNA-binding domain"/>
    <property type="match status" value="1"/>
</dbReference>
<feature type="domain" description="Helix-turn-helix" evidence="1">
    <location>
        <begin position="14"/>
        <end position="60"/>
    </location>
</feature>